<dbReference type="GO" id="GO:0004190">
    <property type="term" value="F:aspartic-type endopeptidase activity"/>
    <property type="evidence" value="ECO:0007669"/>
    <property type="project" value="UniProtKB-EC"/>
</dbReference>
<dbReference type="RefSeq" id="WP_106286972.1">
    <property type="nucleotide sequence ID" value="NZ_CAWNTC010000143.1"/>
</dbReference>
<evidence type="ECO:0000256" key="10">
    <source>
        <dbReference type="SAM" id="Phobius"/>
    </source>
</evidence>
<evidence type="ECO:0000256" key="8">
    <source>
        <dbReference type="RuleBase" id="RU003793"/>
    </source>
</evidence>
<evidence type="ECO:0000256" key="4">
    <source>
        <dbReference type="ARBA" id="ARBA00022519"/>
    </source>
</evidence>
<keyword evidence="3" id="KW-1003">Cell membrane</keyword>
<accession>A0A2T1C9N6</accession>
<dbReference type="InterPro" id="IPR000045">
    <property type="entry name" value="Prepilin_IV_endopep_pep"/>
</dbReference>
<dbReference type="EC" id="2.1.1.-" evidence="9"/>
<feature type="transmembrane region" description="Helical" evidence="10">
    <location>
        <begin position="244"/>
        <end position="268"/>
    </location>
</feature>
<evidence type="ECO:0000256" key="1">
    <source>
        <dbReference type="ARBA" id="ARBA00004429"/>
    </source>
</evidence>
<feature type="transmembrane region" description="Helical" evidence="10">
    <location>
        <begin position="159"/>
        <end position="185"/>
    </location>
</feature>
<evidence type="ECO:0000313" key="14">
    <source>
        <dbReference type="Proteomes" id="UP000238762"/>
    </source>
</evidence>
<dbReference type="OrthoDB" id="9789291at2"/>
<protein>
    <recommendedName>
        <fullName evidence="9">Prepilin leader peptidase/N-methyltransferase</fullName>
        <ecNumber evidence="9">2.1.1.-</ecNumber>
        <ecNumber evidence="9">3.4.23.43</ecNumber>
    </recommendedName>
</protein>
<dbReference type="PRINTS" id="PR00864">
    <property type="entry name" value="PREPILNPTASE"/>
</dbReference>
<dbReference type="GO" id="GO:0005886">
    <property type="term" value="C:plasma membrane"/>
    <property type="evidence" value="ECO:0007669"/>
    <property type="project" value="UniProtKB-SubCell"/>
</dbReference>
<dbReference type="GO" id="GO:0008168">
    <property type="term" value="F:methyltransferase activity"/>
    <property type="evidence" value="ECO:0007669"/>
    <property type="project" value="UniProtKB-KW"/>
</dbReference>
<keyword evidence="9" id="KW-0378">Hydrolase</keyword>
<dbReference type="AlphaFoldDB" id="A0A2T1C9N6"/>
<gene>
    <name evidence="13" type="ORF">C7B64_01905</name>
</gene>
<evidence type="ECO:0000256" key="6">
    <source>
        <dbReference type="ARBA" id="ARBA00022989"/>
    </source>
</evidence>
<keyword evidence="6 10" id="KW-1133">Transmembrane helix</keyword>
<evidence type="ECO:0000259" key="11">
    <source>
        <dbReference type="Pfam" id="PF01478"/>
    </source>
</evidence>
<keyword evidence="9" id="KW-0808">Transferase</keyword>
<evidence type="ECO:0000256" key="7">
    <source>
        <dbReference type="ARBA" id="ARBA00023136"/>
    </source>
</evidence>
<evidence type="ECO:0000313" key="13">
    <source>
        <dbReference type="EMBL" id="PSB04867.1"/>
    </source>
</evidence>
<feature type="domain" description="Prepilin peptidase A24 N-terminal" evidence="12">
    <location>
        <begin position="15"/>
        <end position="96"/>
    </location>
</feature>
<comment type="similarity">
    <text evidence="2 8">Belongs to the peptidase A24 family.</text>
</comment>
<keyword evidence="9" id="KW-0645">Protease</keyword>
<comment type="caution">
    <text evidence="13">The sequence shown here is derived from an EMBL/GenBank/DDBJ whole genome shotgun (WGS) entry which is preliminary data.</text>
</comment>
<dbReference type="PANTHER" id="PTHR30487">
    <property type="entry name" value="TYPE 4 PREPILIN-LIKE PROTEINS LEADER PEPTIDE-PROCESSING ENZYME"/>
    <property type="match status" value="1"/>
</dbReference>
<dbReference type="InterPro" id="IPR010627">
    <property type="entry name" value="Prepilin_pept_A24_N"/>
</dbReference>
<reference evidence="13 14" key="2">
    <citation type="submission" date="2018-03" db="EMBL/GenBank/DDBJ databases">
        <title>The ancient ancestry and fast evolution of plastids.</title>
        <authorList>
            <person name="Moore K.R."/>
            <person name="Magnabosco C."/>
            <person name="Momper L."/>
            <person name="Gold D.A."/>
            <person name="Bosak T."/>
            <person name="Fournier G.P."/>
        </authorList>
    </citation>
    <scope>NUCLEOTIDE SEQUENCE [LARGE SCALE GENOMIC DNA]</scope>
    <source>
        <strain evidence="13 14">CCAP 1448/3</strain>
    </source>
</reference>
<feature type="domain" description="Prepilin type IV endopeptidase peptidase" evidence="11">
    <location>
        <begin position="107"/>
        <end position="224"/>
    </location>
</feature>
<keyword evidence="4" id="KW-0997">Cell inner membrane</keyword>
<sequence length="271" mass="29069">MLLELAIAYILVFTLGAAIGSFLNVVVYRLPAGLSLLFPPSRCPHCLRQLGKRDNVPVLGWLWLRGKCRFCHSPIAARYPIVEAVTGLLFLWVFIVFGFKLETLGYWAFLSWLLALSLIDLDTMTLPNPLTQSGLILGLGFQIWIGWSTSGQIGAINHLFGGIAGAVLGIWLFDIIGIVGSIALGQPAMGGGDGKLAAMMGAWLGWKYLLLAGFLACTLGAIVGGGAIALGIISRRQPIPFGPYLALGAALTVFWGETLLSTYLSVFFPTL</sequence>
<dbReference type="Proteomes" id="UP000238762">
    <property type="component" value="Unassembled WGS sequence"/>
</dbReference>
<dbReference type="EC" id="3.4.23.43" evidence="9"/>
<organism evidence="13 14">
    <name type="scientific">Merismopedia glauca CCAP 1448/3</name>
    <dbReference type="NCBI Taxonomy" id="1296344"/>
    <lineage>
        <taxon>Bacteria</taxon>
        <taxon>Bacillati</taxon>
        <taxon>Cyanobacteriota</taxon>
        <taxon>Cyanophyceae</taxon>
        <taxon>Synechococcales</taxon>
        <taxon>Merismopediaceae</taxon>
        <taxon>Merismopedia</taxon>
    </lineage>
</organism>
<proteinExistence type="inferred from homology"/>
<feature type="transmembrane region" description="Helical" evidence="10">
    <location>
        <begin position="88"/>
        <end position="109"/>
    </location>
</feature>
<reference evidence="13 14" key="1">
    <citation type="submission" date="2018-02" db="EMBL/GenBank/DDBJ databases">
        <authorList>
            <person name="Cohen D.B."/>
            <person name="Kent A.D."/>
        </authorList>
    </citation>
    <scope>NUCLEOTIDE SEQUENCE [LARGE SCALE GENOMIC DNA]</scope>
    <source>
        <strain evidence="13 14">CCAP 1448/3</strain>
    </source>
</reference>
<keyword evidence="9" id="KW-0489">Methyltransferase</keyword>
<dbReference type="InterPro" id="IPR050882">
    <property type="entry name" value="Prepilin_peptidase/N-MTase"/>
</dbReference>
<keyword evidence="9" id="KW-0511">Multifunctional enzyme</keyword>
<dbReference type="Pfam" id="PF01478">
    <property type="entry name" value="Peptidase_A24"/>
    <property type="match status" value="1"/>
</dbReference>
<evidence type="ECO:0000256" key="9">
    <source>
        <dbReference type="RuleBase" id="RU003794"/>
    </source>
</evidence>
<dbReference type="Gene3D" id="1.20.120.1220">
    <property type="match status" value="1"/>
</dbReference>
<keyword evidence="5 9" id="KW-0812">Transmembrane</keyword>
<dbReference type="EMBL" id="PVWJ01000006">
    <property type="protein sequence ID" value="PSB04867.1"/>
    <property type="molecule type" value="Genomic_DNA"/>
</dbReference>
<name>A0A2T1C9N6_9CYAN</name>
<feature type="transmembrane region" description="Helical" evidence="10">
    <location>
        <begin position="129"/>
        <end position="147"/>
    </location>
</feature>
<keyword evidence="7 10" id="KW-0472">Membrane</keyword>
<comment type="catalytic activity">
    <reaction evidence="9">
        <text>Typically cleaves a -Gly-|-Phe- bond to release an N-terminal, basic peptide of 5-8 residues from type IV prepilin, and then N-methylates the new N-terminal amino group, the methyl donor being S-adenosyl-L-methionine.</text>
        <dbReference type="EC" id="3.4.23.43"/>
    </reaction>
</comment>
<evidence type="ECO:0000256" key="2">
    <source>
        <dbReference type="ARBA" id="ARBA00005801"/>
    </source>
</evidence>
<dbReference type="InterPro" id="IPR014032">
    <property type="entry name" value="Peptidase_A24A_bac"/>
</dbReference>
<evidence type="ECO:0000256" key="5">
    <source>
        <dbReference type="ARBA" id="ARBA00022692"/>
    </source>
</evidence>
<keyword evidence="14" id="KW-1185">Reference proteome</keyword>
<dbReference type="PANTHER" id="PTHR30487:SF0">
    <property type="entry name" value="PREPILIN LEADER PEPTIDASE_N-METHYLTRANSFERASE-RELATED"/>
    <property type="match status" value="1"/>
</dbReference>
<evidence type="ECO:0000259" key="12">
    <source>
        <dbReference type="Pfam" id="PF06750"/>
    </source>
</evidence>
<comment type="subcellular location">
    <subcellularLocation>
        <location evidence="1">Cell inner membrane</location>
        <topology evidence="1">Multi-pass membrane protein</topology>
    </subcellularLocation>
    <subcellularLocation>
        <location evidence="9">Cell membrane</location>
        <topology evidence="9">Multi-pass membrane protein</topology>
    </subcellularLocation>
</comment>
<dbReference type="GO" id="GO:0006465">
    <property type="term" value="P:signal peptide processing"/>
    <property type="evidence" value="ECO:0007669"/>
    <property type="project" value="TreeGrafter"/>
</dbReference>
<evidence type="ECO:0000256" key="3">
    <source>
        <dbReference type="ARBA" id="ARBA00022475"/>
    </source>
</evidence>
<dbReference type="Pfam" id="PF06750">
    <property type="entry name" value="A24_N_bact"/>
    <property type="match status" value="1"/>
</dbReference>
<dbReference type="GO" id="GO:0032259">
    <property type="term" value="P:methylation"/>
    <property type="evidence" value="ECO:0007669"/>
    <property type="project" value="UniProtKB-KW"/>
</dbReference>
<comment type="function">
    <text evidence="9">Plays an essential role in type IV pili and type II pseudopili formation by proteolytically removing the leader sequence from substrate proteins and subsequently monomethylating the alpha-amino group of the newly exposed N-terminal phenylalanine.</text>
</comment>
<feature type="transmembrane region" description="Helical" evidence="10">
    <location>
        <begin position="205"/>
        <end position="232"/>
    </location>
</feature>
<feature type="transmembrane region" description="Helical" evidence="10">
    <location>
        <begin position="6"/>
        <end position="28"/>
    </location>
</feature>